<evidence type="ECO:0000313" key="2">
    <source>
        <dbReference type="EMBL" id="MBW0472280.1"/>
    </source>
</evidence>
<proteinExistence type="predicted"/>
<comment type="caution">
    <text evidence="2">The sequence shown here is derived from an EMBL/GenBank/DDBJ whole genome shotgun (WGS) entry which is preliminary data.</text>
</comment>
<sequence length="108" mass="11928">MGRVRLWAKTVSAATNFKSSLISIAVSFGFRWISLDFAGFQIALSSSNKFKFTSAKSIEQNLLGTLSVDHQGRFDPLNNSRGQVGNADHHIMTHTINIHDKPPNKLVS</sequence>
<evidence type="ECO:0000313" key="3">
    <source>
        <dbReference type="Proteomes" id="UP000765509"/>
    </source>
</evidence>
<feature type="transmembrane region" description="Helical" evidence="1">
    <location>
        <begin position="20"/>
        <end position="44"/>
    </location>
</feature>
<gene>
    <name evidence="2" type="ORF">O181_011995</name>
</gene>
<dbReference type="AlphaFoldDB" id="A0A9Q3BW81"/>
<evidence type="ECO:0000256" key="1">
    <source>
        <dbReference type="SAM" id="Phobius"/>
    </source>
</evidence>
<keyword evidence="3" id="KW-1185">Reference proteome</keyword>
<keyword evidence="1" id="KW-1133">Transmembrane helix</keyword>
<accession>A0A9Q3BW81</accession>
<keyword evidence="1" id="KW-0812">Transmembrane</keyword>
<reference evidence="2" key="1">
    <citation type="submission" date="2021-03" db="EMBL/GenBank/DDBJ databases">
        <title>Draft genome sequence of rust myrtle Austropuccinia psidii MF-1, a brazilian biotype.</title>
        <authorList>
            <person name="Quecine M.C."/>
            <person name="Pachon D.M.R."/>
            <person name="Bonatelli M.L."/>
            <person name="Correr F.H."/>
            <person name="Franceschini L.M."/>
            <person name="Leite T.F."/>
            <person name="Margarido G.R.A."/>
            <person name="Almeida C.A."/>
            <person name="Ferrarezi J.A."/>
            <person name="Labate C.A."/>
        </authorList>
    </citation>
    <scope>NUCLEOTIDE SEQUENCE</scope>
    <source>
        <strain evidence="2">MF-1</strain>
    </source>
</reference>
<protein>
    <submittedName>
        <fullName evidence="2">Uncharacterized protein</fullName>
    </submittedName>
</protein>
<dbReference type="EMBL" id="AVOT02003033">
    <property type="protein sequence ID" value="MBW0472280.1"/>
    <property type="molecule type" value="Genomic_DNA"/>
</dbReference>
<name>A0A9Q3BW81_9BASI</name>
<dbReference type="Proteomes" id="UP000765509">
    <property type="component" value="Unassembled WGS sequence"/>
</dbReference>
<keyword evidence="1" id="KW-0472">Membrane</keyword>
<organism evidence="2 3">
    <name type="scientific">Austropuccinia psidii MF-1</name>
    <dbReference type="NCBI Taxonomy" id="1389203"/>
    <lineage>
        <taxon>Eukaryota</taxon>
        <taxon>Fungi</taxon>
        <taxon>Dikarya</taxon>
        <taxon>Basidiomycota</taxon>
        <taxon>Pucciniomycotina</taxon>
        <taxon>Pucciniomycetes</taxon>
        <taxon>Pucciniales</taxon>
        <taxon>Sphaerophragmiaceae</taxon>
        <taxon>Austropuccinia</taxon>
    </lineage>
</organism>